<protein>
    <submittedName>
        <fullName evidence="2">Histidine phosphatase family protein</fullName>
    </submittedName>
</protein>
<dbReference type="SMART" id="SM00855">
    <property type="entry name" value="PGAM"/>
    <property type="match status" value="1"/>
</dbReference>
<dbReference type="Proteomes" id="UP001652432">
    <property type="component" value="Unassembled WGS sequence"/>
</dbReference>
<keyword evidence="3" id="KW-1185">Reference proteome</keyword>
<evidence type="ECO:0000256" key="1">
    <source>
        <dbReference type="ARBA" id="ARBA00022801"/>
    </source>
</evidence>
<dbReference type="SUPFAM" id="SSF53254">
    <property type="entry name" value="Phosphoglycerate mutase-like"/>
    <property type="match status" value="1"/>
</dbReference>
<evidence type="ECO:0000313" key="3">
    <source>
        <dbReference type="Proteomes" id="UP001652432"/>
    </source>
</evidence>
<dbReference type="CDD" id="cd07067">
    <property type="entry name" value="HP_PGM_like"/>
    <property type="match status" value="1"/>
</dbReference>
<proteinExistence type="predicted"/>
<dbReference type="InterPro" id="IPR001345">
    <property type="entry name" value="PG/BPGM_mutase_AS"/>
</dbReference>
<name>A0ABT2T3X4_9FIRM</name>
<dbReference type="RefSeq" id="WP_262575054.1">
    <property type="nucleotide sequence ID" value="NZ_JAOQKJ010000008.1"/>
</dbReference>
<sequence>MELYLIRHGETDYNKERKIQGSCDIPLNEYGRELARETAEGLKDIPFDVIFTSPLCRARETAEWIARGRQIPVYEDKRLQEICFGEYEGLCCGRKGYNIPDGGAFFDTFFFDTENYQTPPGGESFEDVISRTGAFLTELLQKKEYQDKTVLLSTHGCALKAILANIYHTPVAEFWGEGVHKNCAVTHLSVKGTEFQMIEEGKIYYTPRK</sequence>
<dbReference type="PROSITE" id="PS00175">
    <property type="entry name" value="PG_MUTASE"/>
    <property type="match status" value="1"/>
</dbReference>
<dbReference type="Pfam" id="PF00300">
    <property type="entry name" value="His_Phos_1"/>
    <property type="match status" value="1"/>
</dbReference>
<accession>A0ABT2T3X4</accession>
<dbReference type="PANTHER" id="PTHR46517:SF1">
    <property type="entry name" value="FRUCTOSE-2,6-BISPHOSPHATASE TIGAR"/>
    <property type="match status" value="1"/>
</dbReference>
<gene>
    <name evidence="2" type="ORF">OCV77_10580</name>
</gene>
<dbReference type="InterPro" id="IPR051695">
    <property type="entry name" value="Phosphoglycerate_Mutase"/>
</dbReference>
<reference evidence="2 3" key="1">
    <citation type="journal article" date="2021" name="ISME Commun">
        <title>Automated analysis of genomic sequences facilitates high-throughput and comprehensive description of bacteria.</title>
        <authorList>
            <person name="Hitch T.C.A."/>
        </authorList>
    </citation>
    <scope>NUCLEOTIDE SEQUENCE [LARGE SCALE GENOMIC DNA]</scope>
    <source>
        <strain evidence="2 3">Sanger_18</strain>
    </source>
</reference>
<dbReference type="PANTHER" id="PTHR46517">
    <property type="entry name" value="FRUCTOSE-2,6-BISPHOSPHATASE TIGAR"/>
    <property type="match status" value="1"/>
</dbReference>
<organism evidence="2 3">
    <name type="scientific">Suilimivivens aceti</name>
    <dbReference type="NCBI Taxonomy" id="2981774"/>
    <lineage>
        <taxon>Bacteria</taxon>
        <taxon>Bacillati</taxon>
        <taxon>Bacillota</taxon>
        <taxon>Clostridia</taxon>
        <taxon>Lachnospirales</taxon>
        <taxon>Lachnospiraceae</taxon>
        <taxon>Suilimivivens</taxon>
    </lineage>
</organism>
<evidence type="ECO:0000313" key="2">
    <source>
        <dbReference type="EMBL" id="MCU6744938.1"/>
    </source>
</evidence>
<dbReference type="Gene3D" id="3.40.50.1240">
    <property type="entry name" value="Phosphoglycerate mutase-like"/>
    <property type="match status" value="1"/>
</dbReference>
<dbReference type="InterPro" id="IPR013078">
    <property type="entry name" value="His_Pase_superF_clade-1"/>
</dbReference>
<dbReference type="PIRSF" id="PIRSF000709">
    <property type="entry name" value="6PFK_2-Ptase"/>
    <property type="match status" value="1"/>
</dbReference>
<keyword evidence="1" id="KW-0378">Hydrolase</keyword>
<comment type="caution">
    <text evidence="2">The sequence shown here is derived from an EMBL/GenBank/DDBJ whole genome shotgun (WGS) entry which is preliminary data.</text>
</comment>
<dbReference type="InterPro" id="IPR029033">
    <property type="entry name" value="His_PPase_superfam"/>
</dbReference>
<dbReference type="EMBL" id="JAOQKJ010000008">
    <property type="protein sequence ID" value="MCU6744938.1"/>
    <property type="molecule type" value="Genomic_DNA"/>
</dbReference>